<gene>
    <name evidence="3" type="ORF">DFR29_104391</name>
</gene>
<feature type="chain" id="PRO_5020312562" evidence="2">
    <location>
        <begin position="22"/>
        <end position="496"/>
    </location>
</feature>
<evidence type="ECO:0000313" key="3">
    <source>
        <dbReference type="EMBL" id="TDR45954.1"/>
    </source>
</evidence>
<dbReference type="Proteomes" id="UP000295293">
    <property type="component" value="Unassembled WGS sequence"/>
</dbReference>
<name>A0A4R6Z331_9GAMM</name>
<feature type="signal peptide" evidence="2">
    <location>
        <begin position="1"/>
        <end position="21"/>
    </location>
</feature>
<evidence type="ECO:0000313" key="4">
    <source>
        <dbReference type="Proteomes" id="UP000295293"/>
    </source>
</evidence>
<evidence type="ECO:0000256" key="1">
    <source>
        <dbReference type="SAM" id="MobiDB-lite"/>
    </source>
</evidence>
<sequence length="496" mass="52852">MKISSLAGLLALSAASMPASAMFVNSQGTGQLLLFPYYTVHNGQSTILRLHNGTPRAKSLRVQLRESYNGRDTLDFALFLGPYDSWTGSVVSVGESVPAQLRTRDTSCTAPDKPEWTMQPDGGWSADLMTFYFDNDMADTGPTLPSRTHEGYVQVFELAELAGPLADAVDSNGPRNCPLVRDVDPINPNLLRPGGGLSGDFAIVDVAAGTLLGGSATAIDDFSRSPLYSQTDIVQNYLRLGNSGPEQPVKASVLLDGSWRELLFSLRDPFRAIDAVSAVLATDAVAGEVLHEPETGSFTEWVLTAPSKPYHADTLYLGWSSWTTPEPAVPPYEQLFGGTVYAASCAQFDANAWDTEGSPVSLRPDVPPETGESPSRVLPEFSLCGVTDVVYFGPAPASGRTPVLGSPRGVRVWNPQPGFEAGTVQLSFARNTAGAPRLLRPDLNGVRLRGLPLIGFAATKYINTNISPGVLANHVYAQSLVRSTTCGDAQGNTGCP</sequence>
<keyword evidence="4" id="KW-1185">Reference proteome</keyword>
<dbReference type="AlphaFoldDB" id="A0A4R6Z331"/>
<protein>
    <submittedName>
        <fullName evidence="3">Uncharacterized protein</fullName>
    </submittedName>
</protein>
<keyword evidence="2" id="KW-0732">Signal</keyword>
<comment type="caution">
    <text evidence="3">The sequence shown here is derived from an EMBL/GenBank/DDBJ whole genome shotgun (WGS) entry which is preliminary data.</text>
</comment>
<proteinExistence type="predicted"/>
<evidence type="ECO:0000256" key="2">
    <source>
        <dbReference type="SAM" id="SignalP"/>
    </source>
</evidence>
<organism evidence="3 4">
    <name type="scientific">Tahibacter aquaticus</name>
    <dbReference type="NCBI Taxonomy" id="520092"/>
    <lineage>
        <taxon>Bacteria</taxon>
        <taxon>Pseudomonadati</taxon>
        <taxon>Pseudomonadota</taxon>
        <taxon>Gammaproteobacteria</taxon>
        <taxon>Lysobacterales</taxon>
        <taxon>Rhodanobacteraceae</taxon>
        <taxon>Tahibacter</taxon>
    </lineage>
</organism>
<reference evidence="3 4" key="1">
    <citation type="submission" date="2019-03" db="EMBL/GenBank/DDBJ databases">
        <title>Genomic Encyclopedia of Type Strains, Phase IV (KMG-IV): sequencing the most valuable type-strain genomes for metagenomic binning, comparative biology and taxonomic classification.</title>
        <authorList>
            <person name="Goeker M."/>
        </authorList>
    </citation>
    <scope>NUCLEOTIDE SEQUENCE [LARGE SCALE GENOMIC DNA]</scope>
    <source>
        <strain evidence="3 4">DSM 21667</strain>
    </source>
</reference>
<dbReference type="OrthoDB" id="5763254at2"/>
<accession>A0A4R6Z331</accession>
<dbReference type="RefSeq" id="WP_133818310.1">
    <property type="nucleotide sequence ID" value="NZ_SNZH01000004.1"/>
</dbReference>
<feature type="region of interest" description="Disordered" evidence="1">
    <location>
        <begin position="356"/>
        <end position="375"/>
    </location>
</feature>
<dbReference type="EMBL" id="SNZH01000004">
    <property type="protein sequence ID" value="TDR45954.1"/>
    <property type="molecule type" value="Genomic_DNA"/>
</dbReference>